<evidence type="ECO:0000313" key="2">
    <source>
        <dbReference type="Proteomes" id="UP000019804"/>
    </source>
</evidence>
<dbReference type="AlphaFoldDB" id="A0A017SL30"/>
<name>A0A017SL30_ASPRC</name>
<gene>
    <name evidence="1" type="ORF">EURHEDRAFT_302370</name>
</gene>
<dbReference type="RefSeq" id="XP_040641361.1">
    <property type="nucleotide sequence ID" value="XM_040778273.1"/>
</dbReference>
<accession>A0A017SL30</accession>
<evidence type="ECO:0000313" key="1">
    <source>
        <dbReference type="EMBL" id="EYE97673.1"/>
    </source>
</evidence>
<dbReference type="HOGENOM" id="CLU_2170545_0_0_1"/>
<dbReference type="GeneID" id="63693397"/>
<reference evidence="2" key="1">
    <citation type="journal article" date="2014" name="Nat. Commun.">
        <title>Genomic adaptations of the halophilic Dead Sea filamentous fungus Eurotium rubrum.</title>
        <authorList>
            <person name="Kis-Papo T."/>
            <person name="Weig A.R."/>
            <person name="Riley R."/>
            <person name="Persoh D."/>
            <person name="Salamov A."/>
            <person name="Sun H."/>
            <person name="Lipzen A."/>
            <person name="Wasser S.P."/>
            <person name="Rambold G."/>
            <person name="Grigoriev I.V."/>
            <person name="Nevo E."/>
        </authorList>
    </citation>
    <scope>NUCLEOTIDE SEQUENCE [LARGE SCALE GENOMIC DNA]</scope>
    <source>
        <strain evidence="2">CBS 135680</strain>
    </source>
</reference>
<protein>
    <submittedName>
        <fullName evidence="1">Uncharacterized protein</fullName>
    </submittedName>
</protein>
<dbReference type="EMBL" id="KK088415">
    <property type="protein sequence ID" value="EYE97673.1"/>
    <property type="molecule type" value="Genomic_DNA"/>
</dbReference>
<sequence length="110" mass="12487">MLDECLRDEYCWFENRNSMRGETSRMPGVDQARPAFTCPICKKTNLPTNILPCCRVVCIAYTLALTFYLSNRAIFCLGIMVAGSISSKRRLLLHAQGQRLATQDTPQMHL</sequence>
<proteinExistence type="predicted"/>
<organism evidence="1 2">
    <name type="scientific">Aspergillus ruber (strain CBS 135680)</name>
    <dbReference type="NCBI Taxonomy" id="1388766"/>
    <lineage>
        <taxon>Eukaryota</taxon>
        <taxon>Fungi</taxon>
        <taxon>Dikarya</taxon>
        <taxon>Ascomycota</taxon>
        <taxon>Pezizomycotina</taxon>
        <taxon>Eurotiomycetes</taxon>
        <taxon>Eurotiomycetidae</taxon>
        <taxon>Eurotiales</taxon>
        <taxon>Aspergillaceae</taxon>
        <taxon>Aspergillus</taxon>
        <taxon>Aspergillus subgen. Aspergillus</taxon>
    </lineage>
</organism>
<dbReference type="Proteomes" id="UP000019804">
    <property type="component" value="Unassembled WGS sequence"/>
</dbReference>
<keyword evidence="2" id="KW-1185">Reference proteome</keyword>